<comment type="caution">
    <text evidence="1">The sequence shown here is derived from an EMBL/GenBank/DDBJ whole genome shotgun (WGS) entry which is preliminary data.</text>
</comment>
<name>A0ABS4TK60_9PSEU</name>
<organism evidence="1 2">
    <name type="scientific">Kibdelosporangium banguiense</name>
    <dbReference type="NCBI Taxonomy" id="1365924"/>
    <lineage>
        <taxon>Bacteria</taxon>
        <taxon>Bacillati</taxon>
        <taxon>Actinomycetota</taxon>
        <taxon>Actinomycetes</taxon>
        <taxon>Pseudonocardiales</taxon>
        <taxon>Pseudonocardiaceae</taxon>
        <taxon>Kibdelosporangium</taxon>
    </lineage>
</organism>
<accession>A0ABS4TK60</accession>
<evidence type="ECO:0000313" key="1">
    <source>
        <dbReference type="EMBL" id="MBP2324805.1"/>
    </source>
</evidence>
<proteinExistence type="predicted"/>
<dbReference type="RefSeq" id="WP_245378398.1">
    <property type="nucleotide sequence ID" value="NZ_JAGINW010000001.1"/>
</dbReference>
<sequence>MRRAAHGALADVTDPLTAPDRRAWHRAQASVGPDENVAADLERCASRARSRGGVAAAAAFLERSVALSLDAERRVERTLTAVQTGIEAGATDRAADLLATIDTAALDEFQRARVDLLASRIAFTRPGDSSGPSSTVSAARRLSKLDPDRARDCFLDALEMSLVVGRAGGVIDEVLTAARAETCVRAEGFGGHPRR</sequence>
<evidence type="ECO:0000313" key="2">
    <source>
        <dbReference type="Proteomes" id="UP001519332"/>
    </source>
</evidence>
<dbReference type="Proteomes" id="UP001519332">
    <property type="component" value="Unassembled WGS sequence"/>
</dbReference>
<dbReference type="EMBL" id="JAGINW010000001">
    <property type="protein sequence ID" value="MBP2324805.1"/>
    <property type="molecule type" value="Genomic_DNA"/>
</dbReference>
<keyword evidence="2" id="KW-1185">Reference proteome</keyword>
<reference evidence="1 2" key="1">
    <citation type="submission" date="2021-03" db="EMBL/GenBank/DDBJ databases">
        <title>Sequencing the genomes of 1000 actinobacteria strains.</title>
        <authorList>
            <person name="Klenk H.-P."/>
        </authorList>
    </citation>
    <scope>NUCLEOTIDE SEQUENCE [LARGE SCALE GENOMIC DNA]</scope>
    <source>
        <strain evidence="1 2">DSM 46670</strain>
    </source>
</reference>
<protein>
    <submittedName>
        <fullName evidence="1">Uncharacterized protein</fullName>
    </submittedName>
</protein>
<gene>
    <name evidence="1" type="ORF">JOF56_005190</name>
</gene>